<proteinExistence type="predicted"/>
<sequence>MEHENTTQSESSKSSSHIKSMIHSRTHIDAGDLVIIYMARDNMTTVTVTPGQEIHNKFGRYYHNDLIGQKFGTKVS</sequence>
<keyword evidence="6" id="KW-1185">Reference proteome</keyword>
<reference evidence="5 6" key="1">
    <citation type="submission" date="2024-01" db="EMBL/GenBank/DDBJ databases">
        <title>Comparative genomics of Cryptococcus and Kwoniella reveals pathogenesis evolution and contrasting modes of karyotype evolution via chromosome fusion or intercentromeric recombination.</title>
        <authorList>
            <person name="Coelho M.A."/>
            <person name="David-Palma M."/>
            <person name="Shea T."/>
            <person name="Bowers K."/>
            <person name="McGinley-Smith S."/>
            <person name="Mohammad A.W."/>
            <person name="Gnirke A."/>
            <person name="Yurkov A.M."/>
            <person name="Nowrousian M."/>
            <person name="Sun S."/>
            <person name="Cuomo C.A."/>
            <person name="Heitman J."/>
        </authorList>
    </citation>
    <scope>NUCLEOTIDE SEQUENCE [LARGE SCALE GENOMIC DNA]</scope>
    <source>
        <strain evidence="5">CBS 11374</strain>
    </source>
</reference>
<evidence type="ECO:0000256" key="2">
    <source>
        <dbReference type="ARBA" id="ARBA00015963"/>
    </source>
</evidence>
<organism evidence="5 6">
    <name type="scientific">Kwoniella shivajii</name>
    <dbReference type="NCBI Taxonomy" id="564305"/>
    <lineage>
        <taxon>Eukaryota</taxon>
        <taxon>Fungi</taxon>
        <taxon>Dikarya</taxon>
        <taxon>Basidiomycota</taxon>
        <taxon>Agaricomycotina</taxon>
        <taxon>Tremellomycetes</taxon>
        <taxon>Tremellales</taxon>
        <taxon>Cryptococcaceae</taxon>
        <taxon>Kwoniella</taxon>
    </lineage>
</organism>
<feature type="compositionally biased region" description="Low complexity" evidence="4">
    <location>
        <begin position="9"/>
        <end position="19"/>
    </location>
</feature>
<dbReference type="PROSITE" id="PS51620">
    <property type="entry name" value="SAM_TRM61"/>
    <property type="match status" value="1"/>
</dbReference>
<accession>A0ABZ1CUF3</accession>
<dbReference type="SUPFAM" id="SSF53335">
    <property type="entry name" value="S-adenosyl-L-methionine-dependent methyltransferases"/>
    <property type="match status" value="1"/>
</dbReference>
<dbReference type="Pfam" id="PF14801">
    <property type="entry name" value="TrmI-like_N"/>
    <property type="match status" value="1"/>
</dbReference>
<evidence type="ECO:0000313" key="5">
    <source>
        <dbReference type="EMBL" id="WRT65379.1"/>
    </source>
</evidence>
<name>A0ABZ1CUF3_9TREE</name>
<dbReference type="InterPro" id="IPR029063">
    <property type="entry name" value="SAM-dependent_MTases_sf"/>
</dbReference>
<protein>
    <recommendedName>
        <fullName evidence="2">tRNA (adenine(58)-N(1))-methyltransferase catalytic subunit TRM61</fullName>
        <ecNumber evidence="1">2.1.1.220</ecNumber>
    </recommendedName>
    <alternativeName>
        <fullName evidence="3">tRNA(m1A58)-methyltransferase subunit TRM61</fullName>
    </alternativeName>
</protein>
<evidence type="ECO:0000256" key="1">
    <source>
        <dbReference type="ARBA" id="ARBA00012796"/>
    </source>
</evidence>
<feature type="region of interest" description="Disordered" evidence="4">
    <location>
        <begin position="1"/>
        <end position="20"/>
    </location>
</feature>
<gene>
    <name evidence="5" type="ORF">IL334_002322</name>
</gene>
<evidence type="ECO:0000313" key="6">
    <source>
        <dbReference type="Proteomes" id="UP001329825"/>
    </source>
</evidence>
<dbReference type="GeneID" id="87954453"/>
<dbReference type="Proteomes" id="UP001329825">
    <property type="component" value="Chromosome 3"/>
</dbReference>
<dbReference type="EMBL" id="CP141883">
    <property type="protein sequence ID" value="WRT65379.1"/>
    <property type="molecule type" value="Genomic_DNA"/>
</dbReference>
<dbReference type="PANTHER" id="PTHR12133">
    <property type="entry name" value="TRNA (ADENINE(58)-N(1))-METHYLTRANSFERASE"/>
    <property type="match status" value="1"/>
</dbReference>
<dbReference type="RefSeq" id="XP_062790119.1">
    <property type="nucleotide sequence ID" value="XM_062934068.1"/>
</dbReference>
<dbReference type="PANTHER" id="PTHR12133:SF2">
    <property type="entry name" value="TRNA (ADENINE(58)-N(1))-METHYLTRANSFERASE CATALYTIC SUBUNIT TRMT61A"/>
    <property type="match status" value="1"/>
</dbReference>
<dbReference type="EC" id="2.1.1.220" evidence="1"/>
<dbReference type="Gene3D" id="3.10.330.20">
    <property type="match status" value="1"/>
</dbReference>
<evidence type="ECO:0000256" key="4">
    <source>
        <dbReference type="SAM" id="MobiDB-lite"/>
    </source>
</evidence>
<evidence type="ECO:0000256" key="3">
    <source>
        <dbReference type="ARBA" id="ARBA00033309"/>
    </source>
</evidence>
<dbReference type="InterPro" id="IPR014816">
    <property type="entry name" value="tRNA_MeTrfase_Gcd14"/>
</dbReference>